<dbReference type="Gene3D" id="1.10.10.1150">
    <property type="entry name" value="Coenzyme PQQ synthesis protein D (PqqD)"/>
    <property type="match status" value="1"/>
</dbReference>
<sequence>MDLANKISRVKGPLASQVNDDLVIFSARNGMYYGLPRVGNRIWSLIEHETTVSAICEKLLEEYEVDRDTCTREVVAFLDQLKHEGLIRVQ</sequence>
<dbReference type="InterPro" id="IPR008792">
    <property type="entry name" value="PQQD"/>
</dbReference>
<evidence type="ECO:0000313" key="2">
    <source>
        <dbReference type="Proteomes" id="UP001595579"/>
    </source>
</evidence>
<name>A0ABV7LW60_9GAMM</name>
<reference evidence="2" key="1">
    <citation type="journal article" date="2019" name="Int. J. Syst. Evol. Microbiol.">
        <title>The Global Catalogue of Microorganisms (GCM) 10K type strain sequencing project: providing services to taxonomists for standard genome sequencing and annotation.</title>
        <authorList>
            <consortium name="The Broad Institute Genomics Platform"/>
            <consortium name="The Broad Institute Genome Sequencing Center for Infectious Disease"/>
            <person name="Wu L."/>
            <person name="Ma J."/>
        </authorList>
    </citation>
    <scope>NUCLEOTIDE SEQUENCE [LARGE SCALE GENOMIC DNA]</scope>
    <source>
        <strain evidence="2">CECT 7698</strain>
    </source>
</reference>
<dbReference type="InterPro" id="IPR041881">
    <property type="entry name" value="PqqD_sf"/>
</dbReference>
<gene>
    <name evidence="1" type="ORF">ACFOEV_22265</name>
</gene>
<proteinExistence type="predicted"/>
<dbReference type="Proteomes" id="UP001595579">
    <property type="component" value="Unassembled WGS sequence"/>
</dbReference>
<comment type="caution">
    <text evidence="1">The sequence shown here is derived from an EMBL/GenBank/DDBJ whole genome shotgun (WGS) entry which is preliminary data.</text>
</comment>
<evidence type="ECO:0000313" key="1">
    <source>
        <dbReference type="EMBL" id="MFC3286336.1"/>
    </source>
</evidence>
<dbReference type="NCBIfam" id="NF033536">
    <property type="entry name" value="lasso_PqqD_Bac"/>
    <property type="match status" value="1"/>
</dbReference>
<organism evidence="1 2">
    <name type="scientific">Litchfieldella rifensis</name>
    <dbReference type="NCBI Taxonomy" id="762643"/>
    <lineage>
        <taxon>Bacteria</taxon>
        <taxon>Pseudomonadati</taxon>
        <taxon>Pseudomonadota</taxon>
        <taxon>Gammaproteobacteria</taxon>
        <taxon>Oceanospirillales</taxon>
        <taxon>Halomonadaceae</taxon>
        <taxon>Litchfieldella</taxon>
    </lineage>
</organism>
<keyword evidence="2" id="KW-1185">Reference proteome</keyword>
<protein>
    <submittedName>
        <fullName evidence="1">Lasso peptide biosynthesis PqqD family chaperone</fullName>
    </submittedName>
</protein>
<dbReference type="EMBL" id="JBHRUG010000050">
    <property type="protein sequence ID" value="MFC3286336.1"/>
    <property type="molecule type" value="Genomic_DNA"/>
</dbReference>
<accession>A0ABV7LW60</accession>
<dbReference type="RefSeq" id="WP_386777295.1">
    <property type="nucleotide sequence ID" value="NZ_JBHRUG010000050.1"/>
</dbReference>
<dbReference type="Pfam" id="PF05402">
    <property type="entry name" value="PqqD"/>
    <property type="match status" value="1"/>
</dbReference>